<dbReference type="PROSITE" id="PS50112">
    <property type="entry name" value="PAS"/>
    <property type="match status" value="1"/>
</dbReference>
<organism evidence="5 6">
    <name type="scientific">Leptothrix cholodnii (strain ATCC 51168 / LMG 8142 / SP-6)</name>
    <name type="common">Leptothrix discophora (strain SP-6)</name>
    <dbReference type="NCBI Taxonomy" id="395495"/>
    <lineage>
        <taxon>Bacteria</taxon>
        <taxon>Pseudomonadati</taxon>
        <taxon>Pseudomonadota</taxon>
        <taxon>Betaproteobacteria</taxon>
        <taxon>Burkholderiales</taxon>
        <taxon>Sphaerotilaceae</taxon>
        <taxon>Leptothrix</taxon>
    </lineage>
</organism>
<dbReference type="SUPFAM" id="SSF55073">
    <property type="entry name" value="Nucleotide cyclase"/>
    <property type="match status" value="1"/>
</dbReference>
<dbReference type="InterPro" id="IPR000014">
    <property type="entry name" value="PAS"/>
</dbReference>
<sequence length="637" mass="69288">MGKPAPQRTGALHPPLPVWLPYFLSALLVTVLVVVLAGLSLWQEKLRQRERAAVAAQNVVRLLEAHVADVFRHCDTWLHVVSRLIAEREPGVSLNSPVLQRNLEIEQTAVGELRRVRVTDAGGQVVVGDTWADPAARDLSSRADFRRAMTVADAGLIVTGPKRDTASGEWSMSLMRAVRGADGRFQGVVVADLPVRHFAARFAAPELGQRGAATIRTSGLALVLREPWPGDDSRLIGSTEVSRQLREVLANPAREGSYIAATALDGIERVNAYRKLRDYPLTVIVGLATDDFAPAWNTIALMIGLLSAMSVGTVILAAVLLYRGSRRQIDAAQQRFDSVVRYSRDAIVCKSRAGIVTSWNAGAEAIFGYTEAEMLGRPVTVLLPPERQHEEAEILACVARGERVEPFETVRLHKNGQRLAISISVAPLVDAEQQIVGASSIARDVTRQRAMEEEIRSLAFDDPLTRLPNRRLLLDRLGHALAAARRSHVCAAVIFIDLDHFKQLNDLHGHAAGDRLLVDVARRLRATVRESDTVARLGGDEFVVVCTDLGADVAQAHVEAQALEAKIEAAISHDMPVGEAVFVCRASVGYRLFCGGDDTIETLLRDADAAMYATKATHRASEWGGDDLAGTPQSLAR</sequence>
<dbReference type="Proteomes" id="UP000001693">
    <property type="component" value="Chromosome"/>
</dbReference>
<dbReference type="CDD" id="cd00130">
    <property type="entry name" value="PAS"/>
    <property type="match status" value="1"/>
</dbReference>
<keyword evidence="1" id="KW-1133">Transmembrane helix</keyword>
<dbReference type="InterPro" id="IPR000700">
    <property type="entry name" value="PAS-assoc_C"/>
</dbReference>
<dbReference type="Pfam" id="PF00990">
    <property type="entry name" value="GGDEF"/>
    <property type="match status" value="1"/>
</dbReference>
<evidence type="ECO:0000313" key="6">
    <source>
        <dbReference type="Proteomes" id="UP000001693"/>
    </source>
</evidence>
<feature type="transmembrane region" description="Helical" evidence="1">
    <location>
        <begin position="302"/>
        <end position="322"/>
    </location>
</feature>
<evidence type="ECO:0000313" key="5">
    <source>
        <dbReference type="EMBL" id="ACB33998.1"/>
    </source>
</evidence>
<feature type="transmembrane region" description="Helical" evidence="1">
    <location>
        <begin position="20"/>
        <end position="42"/>
    </location>
</feature>
<evidence type="ECO:0000259" key="4">
    <source>
        <dbReference type="PROSITE" id="PS50887"/>
    </source>
</evidence>
<dbReference type="AlphaFoldDB" id="B1XYX9"/>
<dbReference type="InterPro" id="IPR052155">
    <property type="entry name" value="Biofilm_reg_signaling"/>
</dbReference>
<keyword evidence="1" id="KW-0812">Transmembrane</keyword>
<dbReference type="SUPFAM" id="SSF55785">
    <property type="entry name" value="PYP-like sensor domain (PAS domain)"/>
    <property type="match status" value="1"/>
</dbReference>
<dbReference type="CDD" id="cd18773">
    <property type="entry name" value="PDC1_HK_sensor"/>
    <property type="match status" value="1"/>
</dbReference>
<evidence type="ECO:0000256" key="1">
    <source>
        <dbReference type="SAM" id="Phobius"/>
    </source>
</evidence>
<evidence type="ECO:0000259" key="3">
    <source>
        <dbReference type="PROSITE" id="PS50113"/>
    </source>
</evidence>
<dbReference type="RefSeq" id="WP_012346759.1">
    <property type="nucleotide sequence ID" value="NC_010524.1"/>
</dbReference>
<dbReference type="eggNOG" id="COG2199">
    <property type="taxonomic scope" value="Bacteria"/>
</dbReference>
<dbReference type="eggNOG" id="COG3290">
    <property type="taxonomic scope" value="Bacteria"/>
</dbReference>
<dbReference type="PANTHER" id="PTHR44757">
    <property type="entry name" value="DIGUANYLATE CYCLASE DGCP"/>
    <property type="match status" value="1"/>
</dbReference>
<dbReference type="SMART" id="SM00091">
    <property type="entry name" value="PAS"/>
    <property type="match status" value="1"/>
</dbReference>
<name>B1XYX9_LEPCP</name>
<feature type="domain" description="GGDEF" evidence="4">
    <location>
        <begin position="489"/>
        <end position="633"/>
    </location>
</feature>
<dbReference type="NCBIfam" id="TIGR00229">
    <property type="entry name" value="sensory_box"/>
    <property type="match status" value="1"/>
</dbReference>
<dbReference type="STRING" id="395495.Lcho_1731"/>
<dbReference type="CDD" id="cd01949">
    <property type="entry name" value="GGDEF"/>
    <property type="match status" value="1"/>
</dbReference>
<protein>
    <submittedName>
        <fullName evidence="5">Diguanylate cyclase with PAS/PAC sensor</fullName>
    </submittedName>
</protein>
<dbReference type="SMART" id="SM00267">
    <property type="entry name" value="GGDEF"/>
    <property type="match status" value="1"/>
</dbReference>
<dbReference type="InterPro" id="IPR029787">
    <property type="entry name" value="Nucleotide_cyclase"/>
</dbReference>
<feature type="domain" description="PAC" evidence="3">
    <location>
        <begin position="405"/>
        <end position="457"/>
    </location>
</feature>
<keyword evidence="6" id="KW-1185">Reference proteome</keyword>
<dbReference type="InterPro" id="IPR013656">
    <property type="entry name" value="PAS_4"/>
</dbReference>
<dbReference type="PANTHER" id="PTHR44757:SF2">
    <property type="entry name" value="BIOFILM ARCHITECTURE MAINTENANCE PROTEIN MBAA"/>
    <property type="match status" value="1"/>
</dbReference>
<dbReference type="InterPro" id="IPR000160">
    <property type="entry name" value="GGDEF_dom"/>
</dbReference>
<dbReference type="KEGG" id="lch:Lcho_1731"/>
<proteinExistence type="predicted"/>
<gene>
    <name evidence="5" type="ordered locus">Lcho_1731</name>
</gene>
<dbReference type="CDD" id="cd12915">
    <property type="entry name" value="PDC2_DGC_like"/>
    <property type="match status" value="1"/>
</dbReference>
<feature type="domain" description="PAS" evidence="2">
    <location>
        <begin position="332"/>
        <end position="402"/>
    </location>
</feature>
<evidence type="ECO:0000259" key="2">
    <source>
        <dbReference type="PROSITE" id="PS50112"/>
    </source>
</evidence>
<dbReference type="OrthoDB" id="3687827at2"/>
<dbReference type="NCBIfam" id="TIGR00254">
    <property type="entry name" value="GGDEF"/>
    <property type="match status" value="1"/>
</dbReference>
<accession>B1XYX9</accession>
<dbReference type="Gene3D" id="3.30.70.270">
    <property type="match status" value="1"/>
</dbReference>
<dbReference type="EMBL" id="CP001013">
    <property type="protein sequence ID" value="ACB33998.1"/>
    <property type="molecule type" value="Genomic_DNA"/>
</dbReference>
<dbReference type="HOGENOM" id="CLU_421912_0_0_4"/>
<dbReference type="PROSITE" id="PS50113">
    <property type="entry name" value="PAC"/>
    <property type="match status" value="1"/>
</dbReference>
<dbReference type="Gene3D" id="3.30.450.20">
    <property type="entry name" value="PAS domain"/>
    <property type="match status" value="3"/>
</dbReference>
<keyword evidence="1" id="KW-0472">Membrane</keyword>
<dbReference type="InterPro" id="IPR035965">
    <property type="entry name" value="PAS-like_dom_sf"/>
</dbReference>
<reference evidence="5 6" key="1">
    <citation type="submission" date="2008-03" db="EMBL/GenBank/DDBJ databases">
        <title>Complete sequence of Leptothrix cholodnii SP-6.</title>
        <authorList>
            <consortium name="US DOE Joint Genome Institute"/>
            <person name="Copeland A."/>
            <person name="Lucas S."/>
            <person name="Lapidus A."/>
            <person name="Glavina del Rio T."/>
            <person name="Dalin E."/>
            <person name="Tice H."/>
            <person name="Bruce D."/>
            <person name="Goodwin L."/>
            <person name="Pitluck S."/>
            <person name="Chertkov O."/>
            <person name="Brettin T."/>
            <person name="Detter J.C."/>
            <person name="Han C."/>
            <person name="Kuske C.R."/>
            <person name="Schmutz J."/>
            <person name="Larimer F."/>
            <person name="Land M."/>
            <person name="Hauser L."/>
            <person name="Kyrpides N."/>
            <person name="Lykidis A."/>
            <person name="Emerson D."/>
            <person name="Richardson P."/>
        </authorList>
    </citation>
    <scope>NUCLEOTIDE SEQUENCE [LARGE SCALE GENOMIC DNA]</scope>
    <source>
        <strain evidence="6">ATCC 51168 / LMG 8142 / SP-6</strain>
    </source>
</reference>
<dbReference type="PROSITE" id="PS50887">
    <property type="entry name" value="GGDEF"/>
    <property type="match status" value="1"/>
</dbReference>
<dbReference type="Pfam" id="PF08448">
    <property type="entry name" value="PAS_4"/>
    <property type="match status" value="1"/>
</dbReference>
<dbReference type="InterPro" id="IPR043128">
    <property type="entry name" value="Rev_trsase/Diguanyl_cyclase"/>
</dbReference>